<dbReference type="AlphaFoldDB" id="A0A7I7L9H1"/>
<dbReference type="Proteomes" id="UP000467164">
    <property type="component" value="Chromosome"/>
</dbReference>
<keyword evidence="3" id="KW-1185">Reference proteome</keyword>
<evidence type="ECO:0000313" key="3">
    <source>
        <dbReference type="Proteomes" id="UP000467164"/>
    </source>
</evidence>
<name>A0A7I7L9H1_9MYCO</name>
<dbReference type="KEGG" id="msho:MSHO_14870"/>
<evidence type="ECO:0000313" key="2">
    <source>
        <dbReference type="EMBL" id="BBX56142.1"/>
    </source>
</evidence>
<accession>A0A7I7L9H1</accession>
<feature type="region of interest" description="Disordered" evidence="1">
    <location>
        <begin position="60"/>
        <end position="89"/>
    </location>
</feature>
<sequence length="98" mass="10829">MPAQQPHPVCPQYGLFIQHDVGPQPLADRDIIDTESEFFAQFASQRGRLGLAVSNLSAGKLPSTSQLRRPDPLRHQYGAAADDGSGNNDLIRLIRHRQ</sequence>
<reference evidence="2 3" key="1">
    <citation type="journal article" date="2019" name="Emerg. Microbes Infect.">
        <title>Comprehensive subspecies identification of 175 nontuberculous mycobacteria species based on 7547 genomic profiles.</title>
        <authorList>
            <person name="Matsumoto Y."/>
            <person name="Kinjo T."/>
            <person name="Motooka D."/>
            <person name="Nabeya D."/>
            <person name="Jung N."/>
            <person name="Uechi K."/>
            <person name="Horii T."/>
            <person name="Iida T."/>
            <person name="Fujita J."/>
            <person name="Nakamura S."/>
        </authorList>
    </citation>
    <scope>NUCLEOTIDE SEQUENCE [LARGE SCALE GENOMIC DNA]</scope>
    <source>
        <strain evidence="2 3">JCM 12657</strain>
    </source>
</reference>
<gene>
    <name evidence="2" type="ORF">MSHO_14870</name>
</gene>
<organism evidence="2 3">
    <name type="scientific">Mycobacterium shottsii</name>
    <dbReference type="NCBI Taxonomy" id="133549"/>
    <lineage>
        <taxon>Bacteria</taxon>
        <taxon>Bacillati</taxon>
        <taxon>Actinomycetota</taxon>
        <taxon>Actinomycetes</taxon>
        <taxon>Mycobacteriales</taxon>
        <taxon>Mycobacteriaceae</taxon>
        <taxon>Mycobacterium</taxon>
        <taxon>Mycobacterium ulcerans group</taxon>
    </lineage>
</organism>
<dbReference type="EMBL" id="AP022572">
    <property type="protein sequence ID" value="BBX56142.1"/>
    <property type="molecule type" value="Genomic_DNA"/>
</dbReference>
<proteinExistence type="predicted"/>
<evidence type="ECO:0000256" key="1">
    <source>
        <dbReference type="SAM" id="MobiDB-lite"/>
    </source>
</evidence>
<protein>
    <submittedName>
        <fullName evidence="2">Uncharacterized protein</fullName>
    </submittedName>
</protein>